<evidence type="ECO:0000256" key="1">
    <source>
        <dbReference type="SAM" id="SignalP"/>
    </source>
</evidence>
<dbReference type="AlphaFoldDB" id="A0AAD7B6P8"/>
<protein>
    <submittedName>
        <fullName evidence="2">Uncharacterized protein</fullName>
    </submittedName>
</protein>
<organism evidence="2 3">
    <name type="scientific">Roridomyces roridus</name>
    <dbReference type="NCBI Taxonomy" id="1738132"/>
    <lineage>
        <taxon>Eukaryota</taxon>
        <taxon>Fungi</taxon>
        <taxon>Dikarya</taxon>
        <taxon>Basidiomycota</taxon>
        <taxon>Agaricomycotina</taxon>
        <taxon>Agaricomycetes</taxon>
        <taxon>Agaricomycetidae</taxon>
        <taxon>Agaricales</taxon>
        <taxon>Marasmiineae</taxon>
        <taxon>Mycenaceae</taxon>
        <taxon>Roridomyces</taxon>
    </lineage>
</organism>
<comment type="caution">
    <text evidence="2">The sequence shown here is derived from an EMBL/GenBank/DDBJ whole genome shotgun (WGS) entry which is preliminary data.</text>
</comment>
<evidence type="ECO:0000313" key="3">
    <source>
        <dbReference type="Proteomes" id="UP001221142"/>
    </source>
</evidence>
<keyword evidence="1" id="KW-0732">Signal</keyword>
<feature type="chain" id="PRO_5041983249" evidence="1">
    <location>
        <begin position="19"/>
        <end position="226"/>
    </location>
</feature>
<accession>A0AAD7B6P8</accession>
<dbReference type="Proteomes" id="UP001221142">
    <property type="component" value="Unassembled WGS sequence"/>
</dbReference>
<dbReference type="EMBL" id="JARKIF010000031">
    <property type="protein sequence ID" value="KAJ7612182.1"/>
    <property type="molecule type" value="Genomic_DNA"/>
</dbReference>
<sequence length="226" mass="25703">MAWIIFVSAPRLVQMSSAFPMTLAEYDDMYGVGSTGTVESSIIYTTLTHPLAKALAVQTAQEVSALWILPSAFYAMAKTDDIDKLVVDIKEHAATLTPDDRILFLKGKLELTRQTHHILNSFLDTPDVNRGCEDGDPCPNTRRRVFLDIHGILRDLHVHNTDRGSLELAIDYKEKIEESDCCYACRRLTEQKCEQSREESWKKLPEFFGLPPWEELQRMKEAALTL</sequence>
<reference evidence="2" key="1">
    <citation type="submission" date="2023-03" db="EMBL/GenBank/DDBJ databases">
        <title>Massive genome expansion in bonnet fungi (Mycena s.s.) driven by repeated elements and novel gene families across ecological guilds.</title>
        <authorList>
            <consortium name="Lawrence Berkeley National Laboratory"/>
            <person name="Harder C.B."/>
            <person name="Miyauchi S."/>
            <person name="Viragh M."/>
            <person name="Kuo A."/>
            <person name="Thoen E."/>
            <person name="Andreopoulos B."/>
            <person name="Lu D."/>
            <person name="Skrede I."/>
            <person name="Drula E."/>
            <person name="Henrissat B."/>
            <person name="Morin E."/>
            <person name="Kohler A."/>
            <person name="Barry K."/>
            <person name="LaButti K."/>
            <person name="Morin E."/>
            <person name="Salamov A."/>
            <person name="Lipzen A."/>
            <person name="Mereny Z."/>
            <person name="Hegedus B."/>
            <person name="Baldrian P."/>
            <person name="Stursova M."/>
            <person name="Weitz H."/>
            <person name="Taylor A."/>
            <person name="Grigoriev I.V."/>
            <person name="Nagy L.G."/>
            <person name="Martin F."/>
            <person name="Kauserud H."/>
        </authorList>
    </citation>
    <scope>NUCLEOTIDE SEQUENCE</scope>
    <source>
        <strain evidence="2">9284</strain>
    </source>
</reference>
<evidence type="ECO:0000313" key="2">
    <source>
        <dbReference type="EMBL" id="KAJ7612182.1"/>
    </source>
</evidence>
<proteinExistence type="predicted"/>
<feature type="signal peptide" evidence="1">
    <location>
        <begin position="1"/>
        <end position="18"/>
    </location>
</feature>
<gene>
    <name evidence="2" type="ORF">FB45DRAFT_308128</name>
</gene>
<name>A0AAD7B6P8_9AGAR</name>
<keyword evidence="3" id="KW-1185">Reference proteome</keyword>